<feature type="transmembrane region" description="Helical" evidence="1">
    <location>
        <begin position="78"/>
        <end position="98"/>
    </location>
</feature>
<evidence type="ECO:0000313" key="2">
    <source>
        <dbReference type="EMBL" id="GEO36191.1"/>
    </source>
</evidence>
<feature type="transmembrane region" description="Helical" evidence="1">
    <location>
        <begin position="253"/>
        <end position="270"/>
    </location>
</feature>
<dbReference type="Proteomes" id="UP000321523">
    <property type="component" value="Unassembled WGS sequence"/>
</dbReference>
<proteinExistence type="predicted"/>
<evidence type="ECO:0000313" key="3">
    <source>
        <dbReference type="Proteomes" id="UP000321523"/>
    </source>
</evidence>
<comment type="caution">
    <text evidence="2">The sequence shown here is derived from an EMBL/GenBank/DDBJ whole genome shotgun (WGS) entry which is preliminary data.</text>
</comment>
<feature type="transmembrane region" description="Helical" evidence="1">
    <location>
        <begin position="223"/>
        <end position="241"/>
    </location>
</feature>
<keyword evidence="3" id="KW-1185">Reference proteome</keyword>
<name>A0A512DI71_9PROT</name>
<accession>A0A512DI71</accession>
<feature type="transmembrane region" description="Helical" evidence="1">
    <location>
        <begin position="104"/>
        <end position="131"/>
    </location>
</feature>
<dbReference type="AlphaFoldDB" id="A0A512DI71"/>
<feature type="transmembrane region" description="Helical" evidence="1">
    <location>
        <begin position="290"/>
        <end position="308"/>
    </location>
</feature>
<feature type="transmembrane region" description="Helical" evidence="1">
    <location>
        <begin position="198"/>
        <end position="216"/>
    </location>
</feature>
<feature type="transmembrane region" description="Helical" evidence="1">
    <location>
        <begin position="12"/>
        <end position="44"/>
    </location>
</feature>
<organism evidence="2 3">
    <name type="scientific">Skermanella aerolata</name>
    <dbReference type="NCBI Taxonomy" id="393310"/>
    <lineage>
        <taxon>Bacteria</taxon>
        <taxon>Pseudomonadati</taxon>
        <taxon>Pseudomonadota</taxon>
        <taxon>Alphaproteobacteria</taxon>
        <taxon>Rhodospirillales</taxon>
        <taxon>Azospirillaceae</taxon>
        <taxon>Skermanella</taxon>
    </lineage>
</organism>
<keyword evidence="1" id="KW-1133">Transmembrane helix</keyword>
<feature type="transmembrane region" description="Helical" evidence="1">
    <location>
        <begin position="138"/>
        <end position="159"/>
    </location>
</feature>
<reference evidence="2 3" key="1">
    <citation type="submission" date="2019-07" db="EMBL/GenBank/DDBJ databases">
        <title>Whole genome shotgun sequence of Skermanella aerolata NBRC 106429.</title>
        <authorList>
            <person name="Hosoyama A."/>
            <person name="Uohara A."/>
            <person name="Ohji S."/>
            <person name="Ichikawa N."/>
        </authorList>
    </citation>
    <scope>NUCLEOTIDE SEQUENCE [LARGE SCALE GENOMIC DNA]</scope>
    <source>
        <strain evidence="2 3">NBRC 106429</strain>
    </source>
</reference>
<dbReference type="EMBL" id="BJYZ01000002">
    <property type="protein sequence ID" value="GEO36191.1"/>
    <property type="molecule type" value="Genomic_DNA"/>
</dbReference>
<keyword evidence="1" id="KW-0812">Transmembrane</keyword>
<feature type="transmembrane region" description="Helical" evidence="1">
    <location>
        <begin position="50"/>
        <end position="66"/>
    </location>
</feature>
<evidence type="ECO:0000256" key="1">
    <source>
        <dbReference type="SAM" id="Phobius"/>
    </source>
</evidence>
<protein>
    <recommendedName>
        <fullName evidence="4">Glycosyltransferase RgtA/B/C/D-like domain-containing protein</fullName>
    </recommendedName>
</protein>
<keyword evidence="1" id="KW-0472">Membrane</keyword>
<evidence type="ECO:0008006" key="4">
    <source>
        <dbReference type="Google" id="ProtNLM"/>
    </source>
</evidence>
<sequence length="460" mass="51347">MLTNGYHPLWTAILAAWIYFFGDAIIPIKFLEALILSISLYYLIRLIQPANILSQAIAFGFFYYAVNATSYMGMETTILFLAYTALIVVLSSYTHFIADNRGLVAGAAAVLCIAAQIEAAVFVIPVLILTLPSNKDRIYGLAMIGAAGIGYAVANQVVFGTPAPISGEIKSFGGFHVNELFIEQLRSEGFKGILTGNYATVVVFYISSLAFLLSSFVNKQTKLIIVGLELGLLVFIVKLAFFSSWRVWEWYRFPIYLIVVPALIAGQDLLRQRNSQWRSGTPERSKFHGLNLALLGIAVMMGVIWPAYRTARALAYNQKMNFYDVNEEVAYQYRSVFGSSLVAMGDRAGSFAYYNGGHVLQLEGLVNDKAYSEMLRTASDATEYLCRHDVKFVVDYDRDLGDYGGHSVDIFKAKLTSFKGPKIPFSKEDEVGRYVNLALYDNSRSDVGDNYIYVWRLDCH</sequence>
<gene>
    <name evidence="2" type="ORF">SAE02_03390</name>
</gene>